<proteinExistence type="predicted"/>
<dbReference type="AlphaFoldDB" id="A0A9P7N5D5"/>
<name>A0A9P7N5D5_9HYPO</name>
<accession>A0A9P7N5D5</accession>
<keyword evidence="2" id="KW-1185">Reference proteome</keyword>
<protein>
    <submittedName>
        <fullName evidence="1">Uncharacterized protein</fullName>
    </submittedName>
</protein>
<sequence>MSALQHIYHLSPAIRDSLNSLRAHHRLIAVPAAAAAAASTLPILPNVDNLIAARRSRPSGQARDIHIN</sequence>
<reference evidence="1" key="1">
    <citation type="journal article" date="2020" name="bioRxiv">
        <title>Whole genome comparisons of ergot fungi reveals the divergence and evolution of species within the genus Claviceps are the result of varying mechanisms driving genome evolution and host range expansion.</title>
        <authorList>
            <person name="Wyka S.A."/>
            <person name="Mondo S.J."/>
            <person name="Liu M."/>
            <person name="Dettman J."/>
            <person name="Nalam V."/>
            <person name="Broders K.D."/>
        </authorList>
    </citation>
    <scope>NUCLEOTIDE SEQUENCE</scope>
    <source>
        <strain evidence="1">CCC 602</strain>
    </source>
</reference>
<evidence type="ECO:0000313" key="1">
    <source>
        <dbReference type="EMBL" id="KAG5995536.1"/>
    </source>
</evidence>
<organism evidence="1 2">
    <name type="scientific">Claviceps pusilla</name>
    <dbReference type="NCBI Taxonomy" id="123648"/>
    <lineage>
        <taxon>Eukaryota</taxon>
        <taxon>Fungi</taxon>
        <taxon>Dikarya</taxon>
        <taxon>Ascomycota</taxon>
        <taxon>Pezizomycotina</taxon>
        <taxon>Sordariomycetes</taxon>
        <taxon>Hypocreomycetidae</taxon>
        <taxon>Hypocreales</taxon>
        <taxon>Clavicipitaceae</taxon>
        <taxon>Claviceps</taxon>
    </lineage>
</organism>
<gene>
    <name evidence="1" type="ORF">E4U43_003013</name>
</gene>
<comment type="caution">
    <text evidence="1">The sequence shown here is derived from an EMBL/GenBank/DDBJ whole genome shotgun (WGS) entry which is preliminary data.</text>
</comment>
<dbReference type="Proteomes" id="UP000748025">
    <property type="component" value="Unassembled WGS sequence"/>
</dbReference>
<evidence type="ECO:0000313" key="2">
    <source>
        <dbReference type="Proteomes" id="UP000748025"/>
    </source>
</evidence>
<dbReference type="EMBL" id="SRPW01002130">
    <property type="protein sequence ID" value="KAG5995536.1"/>
    <property type="molecule type" value="Genomic_DNA"/>
</dbReference>